<accession>A0A9P5NW23</accession>
<evidence type="ECO:0000256" key="1">
    <source>
        <dbReference type="SAM" id="MobiDB-lite"/>
    </source>
</evidence>
<keyword evidence="4" id="KW-1185">Reference proteome</keyword>
<dbReference type="InterPro" id="IPR002931">
    <property type="entry name" value="Transglutaminase-like"/>
</dbReference>
<dbReference type="InterPro" id="IPR052557">
    <property type="entry name" value="CAP/Cytokinesis_protein"/>
</dbReference>
<feature type="region of interest" description="Disordered" evidence="1">
    <location>
        <begin position="1"/>
        <end position="83"/>
    </location>
</feature>
<evidence type="ECO:0000313" key="3">
    <source>
        <dbReference type="EMBL" id="KAF8906507.1"/>
    </source>
</evidence>
<sequence length="412" mass="44954">MATLARPPPPRRLPPSLPKDTTALKQCGHSSGAWGRPTPSSSIPDLSRLLARKPPPPPNRTPSSSASSARTFSNPPPLNLASKPAPLLDGSAVPQPSCLLCRDFSRVDAHAAFFPRTSVRSLEDLAYGLAEPFQDDVDKARAIFAWLHYNISYDAESFFSGNIQSSTPDSTLISGLAVCEGYAGLFENLGTLMGLQVHTVSGHGKGYGYEPLRDDEHVPEMTSNHAWNCIFFHGEWHLVDSCWGAGFLNGAVYQAKLASKWFIAPPDEFGQRHFPTDPLYPPPEGPKLTGDLDQFGLDPMHVEPSIKIIPDGQYARFSITKRCEHMSVADADNYVFVIGTTNQEYIPLEYVNHEGAWVANIFISGEGNVTLYSVDKVGDYDAKGLGVVGFKQAKGRKPMAFKGLAIWSVGHQ</sequence>
<feature type="domain" description="Transglutaminase-like" evidence="2">
    <location>
        <begin position="171"/>
        <end position="243"/>
    </location>
</feature>
<gene>
    <name evidence="3" type="ORF">CPB84DRAFT_1813763</name>
</gene>
<dbReference type="SMART" id="SM00460">
    <property type="entry name" value="TGc"/>
    <property type="match status" value="1"/>
</dbReference>
<dbReference type="EMBL" id="JADNYJ010000018">
    <property type="protein sequence ID" value="KAF8906507.1"/>
    <property type="molecule type" value="Genomic_DNA"/>
</dbReference>
<dbReference type="Pfam" id="PF01841">
    <property type="entry name" value="Transglut_core"/>
    <property type="match status" value="1"/>
</dbReference>
<dbReference type="OrthoDB" id="6129702at2759"/>
<dbReference type="Proteomes" id="UP000724874">
    <property type="component" value="Unassembled WGS sequence"/>
</dbReference>
<dbReference type="PANTHER" id="PTHR46333">
    <property type="entry name" value="CYTOKINESIS PROTEIN 3"/>
    <property type="match status" value="1"/>
</dbReference>
<dbReference type="PANTHER" id="PTHR46333:SF5">
    <property type="entry name" value="TRANSGLUTAMINASE-LIKE DOMAIN-CONTAINING PROTEIN"/>
    <property type="match status" value="1"/>
</dbReference>
<organism evidence="3 4">
    <name type="scientific">Gymnopilus junonius</name>
    <name type="common">Spectacular rustgill mushroom</name>
    <name type="synonym">Gymnopilus spectabilis subsp. junonius</name>
    <dbReference type="NCBI Taxonomy" id="109634"/>
    <lineage>
        <taxon>Eukaryota</taxon>
        <taxon>Fungi</taxon>
        <taxon>Dikarya</taxon>
        <taxon>Basidiomycota</taxon>
        <taxon>Agaricomycotina</taxon>
        <taxon>Agaricomycetes</taxon>
        <taxon>Agaricomycetidae</taxon>
        <taxon>Agaricales</taxon>
        <taxon>Agaricineae</taxon>
        <taxon>Hymenogastraceae</taxon>
        <taxon>Gymnopilus</taxon>
    </lineage>
</organism>
<dbReference type="SUPFAM" id="SSF54001">
    <property type="entry name" value="Cysteine proteinases"/>
    <property type="match status" value="1"/>
</dbReference>
<dbReference type="Gene3D" id="3.10.620.30">
    <property type="match status" value="1"/>
</dbReference>
<protein>
    <recommendedName>
        <fullName evidence="2">Transglutaminase-like domain-containing protein</fullName>
    </recommendedName>
</protein>
<name>A0A9P5NW23_GYMJU</name>
<evidence type="ECO:0000313" key="4">
    <source>
        <dbReference type="Proteomes" id="UP000724874"/>
    </source>
</evidence>
<feature type="compositionally biased region" description="Low complexity" evidence="1">
    <location>
        <begin position="61"/>
        <end position="73"/>
    </location>
</feature>
<dbReference type="InterPro" id="IPR038765">
    <property type="entry name" value="Papain-like_cys_pep_sf"/>
</dbReference>
<evidence type="ECO:0000259" key="2">
    <source>
        <dbReference type="SMART" id="SM00460"/>
    </source>
</evidence>
<dbReference type="GO" id="GO:0005737">
    <property type="term" value="C:cytoplasm"/>
    <property type="evidence" value="ECO:0007669"/>
    <property type="project" value="TreeGrafter"/>
</dbReference>
<dbReference type="AlphaFoldDB" id="A0A9P5NW23"/>
<reference evidence="3" key="1">
    <citation type="submission" date="2020-11" db="EMBL/GenBank/DDBJ databases">
        <authorList>
            <consortium name="DOE Joint Genome Institute"/>
            <person name="Ahrendt S."/>
            <person name="Riley R."/>
            <person name="Andreopoulos W."/>
            <person name="LaButti K."/>
            <person name="Pangilinan J."/>
            <person name="Ruiz-duenas F.J."/>
            <person name="Barrasa J.M."/>
            <person name="Sanchez-Garcia M."/>
            <person name="Camarero S."/>
            <person name="Miyauchi S."/>
            <person name="Serrano A."/>
            <person name="Linde D."/>
            <person name="Babiker R."/>
            <person name="Drula E."/>
            <person name="Ayuso-Fernandez I."/>
            <person name="Pacheco R."/>
            <person name="Padilla G."/>
            <person name="Ferreira P."/>
            <person name="Barriuso J."/>
            <person name="Kellner H."/>
            <person name="Castanera R."/>
            <person name="Alfaro M."/>
            <person name="Ramirez L."/>
            <person name="Pisabarro A.G."/>
            <person name="Kuo A."/>
            <person name="Tritt A."/>
            <person name="Lipzen A."/>
            <person name="He G."/>
            <person name="Yan M."/>
            <person name="Ng V."/>
            <person name="Cullen D."/>
            <person name="Martin F."/>
            <person name="Rosso M.-N."/>
            <person name="Henrissat B."/>
            <person name="Hibbett D."/>
            <person name="Martinez A.T."/>
            <person name="Grigoriev I.V."/>
        </authorList>
    </citation>
    <scope>NUCLEOTIDE SEQUENCE</scope>
    <source>
        <strain evidence="3">AH 44721</strain>
    </source>
</reference>
<comment type="caution">
    <text evidence="3">The sequence shown here is derived from an EMBL/GenBank/DDBJ whole genome shotgun (WGS) entry which is preliminary data.</text>
</comment>
<proteinExistence type="predicted"/>
<feature type="compositionally biased region" description="Pro residues" evidence="1">
    <location>
        <begin position="1"/>
        <end position="17"/>
    </location>
</feature>